<dbReference type="EMBL" id="CP093365">
    <property type="protein sequence ID" value="UQS84135.1"/>
    <property type="molecule type" value="Genomic_DNA"/>
</dbReference>
<proteinExistence type="predicted"/>
<dbReference type="Gene3D" id="1.10.357.10">
    <property type="entry name" value="Tetracycline Repressor, domain 2"/>
    <property type="match status" value="1"/>
</dbReference>
<evidence type="ECO:0000313" key="2">
    <source>
        <dbReference type="EMBL" id="UQS84135.1"/>
    </source>
</evidence>
<keyword evidence="3" id="KW-1185">Reference proteome</keyword>
<dbReference type="InterPro" id="IPR039532">
    <property type="entry name" value="TetR_C_Firmicutes"/>
</dbReference>
<dbReference type="Pfam" id="PF14278">
    <property type="entry name" value="TetR_C_8"/>
    <property type="match status" value="1"/>
</dbReference>
<feature type="domain" description="Transcriptional regulator TetR C-terminal Firmicutes type" evidence="1">
    <location>
        <begin position="62"/>
        <end position="155"/>
    </location>
</feature>
<evidence type="ECO:0000259" key="1">
    <source>
        <dbReference type="Pfam" id="PF14278"/>
    </source>
</evidence>
<accession>A0ABY4PEY8</accession>
<organism evidence="2 3">
    <name type="scientific">Bombilactobacillus thymidiniphilus</name>
    <dbReference type="NCBI Taxonomy" id="2923363"/>
    <lineage>
        <taxon>Bacteria</taxon>
        <taxon>Bacillati</taxon>
        <taxon>Bacillota</taxon>
        <taxon>Bacilli</taxon>
        <taxon>Lactobacillales</taxon>
        <taxon>Lactobacillaceae</taxon>
        <taxon>Bombilactobacillus</taxon>
    </lineage>
</organism>
<dbReference type="RefSeq" id="WP_249513319.1">
    <property type="nucleotide sequence ID" value="NZ_CP093365.1"/>
</dbReference>
<gene>
    <name evidence="2" type="ORF">MOO47_02995</name>
</gene>
<name>A0ABY4PEY8_9LACO</name>
<sequence length="159" mass="18769">MNKIATKLQISRQALYQSHFHNINELLNVLHFYIDQDIKKSIKKIISNNTYNSSEFVVQLSQKIVPMLYEKRLFLYILYCKEADPSWISFIEKQYSSILEPILRQKQIHKNIQISTSMQSKVIIHQFLGIISAWMSTDSPECPESFAPKFEYLLRHSII</sequence>
<reference evidence="2 3" key="1">
    <citation type="journal article" date="2022" name="Int. J. Syst. Evol. Microbiol.">
        <title>Apilactobacillus apisilvae sp. nov., Nicolia spurrieriana gen. nov. sp. nov., Bombilactobacillus folatiphilus sp. nov. and Bombilactobacillus thymidiniphilus sp. nov., four new lactic acid bacterial isolates from stingless bees Tetragonula carbonaria and Austroplebeia australis.</title>
        <authorList>
            <person name="Oliphant S.A."/>
            <person name="Watson-Haigh N.S."/>
            <person name="Sumby K.M."/>
            <person name="Gardner J."/>
            <person name="Groom S."/>
            <person name="Jiranek V."/>
        </authorList>
    </citation>
    <scope>NUCLEOTIDE SEQUENCE [LARGE SCALE GENOMIC DNA]</scope>
    <source>
        <strain evidence="2 3">SG4_A1</strain>
    </source>
</reference>
<dbReference type="Proteomes" id="UP000831947">
    <property type="component" value="Chromosome"/>
</dbReference>
<evidence type="ECO:0000313" key="3">
    <source>
        <dbReference type="Proteomes" id="UP000831947"/>
    </source>
</evidence>
<protein>
    <submittedName>
        <fullName evidence="2">TetR/AcrR family transcriptional regulator C-terminal domain-containing protein</fullName>
    </submittedName>
</protein>